<evidence type="ECO:0008006" key="3">
    <source>
        <dbReference type="Google" id="ProtNLM"/>
    </source>
</evidence>
<organism evidence="1 2">
    <name type="scientific">Devosia albogilva</name>
    <dbReference type="NCBI Taxonomy" id="429726"/>
    <lineage>
        <taxon>Bacteria</taxon>
        <taxon>Pseudomonadati</taxon>
        <taxon>Pseudomonadota</taxon>
        <taxon>Alphaproteobacteria</taxon>
        <taxon>Hyphomicrobiales</taxon>
        <taxon>Devosiaceae</taxon>
        <taxon>Devosia</taxon>
    </lineage>
</organism>
<proteinExistence type="predicted"/>
<name>A0ABW5QM65_9HYPH</name>
<gene>
    <name evidence="1" type="ORF">ACFSX5_13715</name>
</gene>
<evidence type="ECO:0000313" key="1">
    <source>
        <dbReference type="EMBL" id="MFD2648842.1"/>
    </source>
</evidence>
<sequence>MVFEVIDLLSDGIVPGINVEAVTPEEAVLRALGVEVKRNGTRRDLVARVYWHTPGNTNMVRLYRAHSVSPQQPADAIRINRDHQT</sequence>
<keyword evidence="2" id="KW-1185">Reference proteome</keyword>
<dbReference type="EMBL" id="JBHUNP010000001">
    <property type="protein sequence ID" value="MFD2648842.1"/>
    <property type="molecule type" value="Genomic_DNA"/>
</dbReference>
<dbReference type="RefSeq" id="WP_386834168.1">
    <property type="nucleotide sequence ID" value="NZ_JBHUNP010000001.1"/>
</dbReference>
<reference evidence="2" key="1">
    <citation type="journal article" date="2019" name="Int. J. Syst. Evol. Microbiol.">
        <title>The Global Catalogue of Microorganisms (GCM) 10K type strain sequencing project: providing services to taxonomists for standard genome sequencing and annotation.</title>
        <authorList>
            <consortium name="The Broad Institute Genomics Platform"/>
            <consortium name="The Broad Institute Genome Sequencing Center for Infectious Disease"/>
            <person name="Wu L."/>
            <person name="Ma J."/>
        </authorList>
    </citation>
    <scope>NUCLEOTIDE SEQUENCE [LARGE SCALE GENOMIC DNA]</scope>
    <source>
        <strain evidence="2">CCM 7427</strain>
    </source>
</reference>
<comment type="caution">
    <text evidence="1">The sequence shown here is derived from an EMBL/GenBank/DDBJ whole genome shotgun (WGS) entry which is preliminary data.</text>
</comment>
<protein>
    <recommendedName>
        <fullName evidence="3">UbiC transcription regulator-associated domain-containing protein</fullName>
    </recommendedName>
</protein>
<evidence type="ECO:0000313" key="2">
    <source>
        <dbReference type="Proteomes" id="UP001597521"/>
    </source>
</evidence>
<dbReference type="Proteomes" id="UP001597521">
    <property type="component" value="Unassembled WGS sequence"/>
</dbReference>
<accession>A0ABW5QM65</accession>